<dbReference type="GO" id="GO:0046872">
    <property type="term" value="F:metal ion binding"/>
    <property type="evidence" value="ECO:0007669"/>
    <property type="project" value="UniProtKB-KW"/>
</dbReference>
<dbReference type="InterPro" id="IPR013785">
    <property type="entry name" value="Aldolase_TIM"/>
</dbReference>
<dbReference type="GO" id="GO:0003824">
    <property type="term" value="F:catalytic activity"/>
    <property type="evidence" value="ECO:0007669"/>
    <property type="project" value="InterPro"/>
</dbReference>
<accession>A0A9X8UJS8</accession>
<evidence type="ECO:0000256" key="6">
    <source>
        <dbReference type="ARBA" id="ARBA00023004"/>
    </source>
</evidence>
<gene>
    <name evidence="9" type="ORF">EDD78_106112</name>
</gene>
<comment type="cofactor">
    <cofactor evidence="1">
        <name>pyridoxal 5'-phosphate</name>
        <dbReference type="ChEBI" id="CHEBI:597326"/>
    </cofactor>
</comment>
<dbReference type="GO" id="GO:0051539">
    <property type="term" value="F:4 iron, 4 sulfur cluster binding"/>
    <property type="evidence" value="ECO:0007669"/>
    <property type="project" value="UniProtKB-KW"/>
</dbReference>
<evidence type="ECO:0000256" key="2">
    <source>
        <dbReference type="ARBA" id="ARBA00022485"/>
    </source>
</evidence>
<keyword evidence="4" id="KW-0479">Metal-binding</keyword>
<keyword evidence="6" id="KW-0408">Iron</keyword>
<name>A0A9X8UJS8_9FIRM</name>
<dbReference type="PANTHER" id="PTHR30538:SF0">
    <property type="entry name" value="L-LYSINE 2,3-AMINOMUTASE AQ_1632-RELATED"/>
    <property type="match status" value="1"/>
</dbReference>
<keyword evidence="7" id="KW-0411">Iron-sulfur</keyword>
<evidence type="ECO:0000313" key="9">
    <source>
        <dbReference type="EMBL" id="TCL43252.1"/>
    </source>
</evidence>
<dbReference type="SFLD" id="SFLDG01070">
    <property type="entry name" value="PLP-dependent"/>
    <property type="match status" value="1"/>
</dbReference>
<dbReference type="NCBIfam" id="TIGR00238">
    <property type="entry name" value="KamA family radical SAM protein"/>
    <property type="match status" value="1"/>
</dbReference>
<evidence type="ECO:0000256" key="3">
    <source>
        <dbReference type="ARBA" id="ARBA00022691"/>
    </source>
</evidence>
<comment type="caution">
    <text evidence="9">The sequence shown here is derived from an EMBL/GenBank/DDBJ whole genome shotgun (WGS) entry which is preliminary data.</text>
</comment>
<dbReference type="InterPro" id="IPR058240">
    <property type="entry name" value="rSAM_sf"/>
</dbReference>
<reference evidence="9 10" key="1">
    <citation type="submission" date="2019-03" db="EMBL/GenBank/DDBJ databases">
        <title>Genomic Encyclopedia of Type Strains, Phase IV (KMG-IV): sequencing the most valuable type-strain genomes for metagenomic binning, comparative biology and taxonomic classification.</title>
        <authorList>
            <person name="Goeker M."/>
        </authorList>
    </citation>
    <scope>NUCLEOTIDE SEQUENCE [LARGE SCALE GENOMIC DNA]</scope>
    <source>
        <strain evidence="9 10">DSM 100433</strain>
    </source>
</reference>
<dbReference type="SUPFAM" id="SSF102114">
    <property type="entry name" value="Radical SAM enzymes"/>
    <property type="match status" value="1"/>
</dbReference>
<keyword evidence="2" id="KW-0004">4Fe-4S</keyword>
<dbReference type="Proteomes" id="UP000294682">
    <property type="component" value="Unassembled WGS sequence"/>
</dbReference>
<dbReference type="Gene3D" id="3.20.20.70">
    <property type="entry name" value="Aldolase class I"/>
    <property type="match status" value="1"/>
</dbReference>
<evidence type="ECO:0000256" key="7">
    <source>
        <dbReference type="ARBA" id="ARBA00023014"/>
    </source>
</evidence>
<dbReference type="PROSITE" id="PS51918">
    <property type="entry name" value="RADICAL_SAM"/>
    <property type="match status" value="1"/>
</dbReference>
<evidence type="ECO:0000313" key="10">
    <source>
        <dbReference type="Proteomes" id="UP000294682"/>
    </source>
</evidence>
<dbReference type="RefSeq" id="WP_132084613.1">
    <property type="nucleotide sequence ID" value="NZ_SLUK01000006.1"/>
</dbReference>
<organism evidence="9 10">
    <name type="scientific">Harryflintia acetispora</name>
    <dbReference type="NCBI Taxonomy" id="1849041"/>
    <lineage>
        <taxon>Bacteria</taxon>
        <taxon>Bacillati</taxon>
        <taxon>Bacillota</taxon>
        <taxon>Clostridia</taxon>
        <taxon>Eubacteriales</taxon>
        <taxon>Oscillospiraceae</taxon>
        <taxon>Harryflintia</taxon>
    </lineage>
</organism>
<dbReference type="InterPro" id="IPR003739">
    <property type="entry name" value="Lys_aminomutase/Glu_NH3_mut"/>
</dbReference>
<dbReference type="Pfam" id="PF04055">
    <property type="entry name" value="Radical_SAM"/>
    <property type="match status" value="1"/>
</dbReference>
<feature type="domain" description="Radical SAM core" evidence="8">
    <location>
        <begin position="92"/>
        <end position="308"/>
    </location>
</feature>
<proteinExistence type="predicted"/>
<dbReference type="CDD" id="cd01335">
    <property type="entry name" value="Radical_SAM"/>
    <property type="match status" value="1"/>
</dbReference>
<dbReference type="EMBL" id="SLUK01000006">
    <property type="protein sequence ID" value="TCL43252.1"/>
    <property type="molecule type" value="Genomic_DNA"/>
</dbReference>
<dbReference type="SFLD" id="SFLDS00029">
    <property type="entry name" value="Radical_SAM"/>
    <property type="match status" value="1"/>
</dbReference>
<sequence length="368" mass="41705">MSWQEELKQNITTAKELSGLLNCTPEEQQGFAEILEQYPMSITPYYLSLINFEDEHDPIRRMCIPSLHETDLGGSFDTSGEADNTVIVGMQHKYRQTAMVLSTNQCAMYCRHCFRKRLVGLSDEEVARYFDDMIGYIRAHGEISNVLISGGDSFLNSNAVIERYLGALCGIGHLDLIRFGTRVPVVFPSRITGDGELLDILGRYSRKKQIYVVTQYNHPRELTEASLAAVQAIRELGIPVRNQTVLLRGVNDTPETLGALLRGMTRNGILPYYVFQCRPVTGVKNQFQVPLREGYRIVEGAKVLQNGQGKCFRYALSHRSGKIEILGELDDERMLFKYHQAKDSKNAGRIFSLPVNERDCWIDECYGE</sequence>
<dbReference type="InterPro" id="IPR007197">
    <property type="entry name" value="rSAM"/>
</dbReference>
<evidence type="ECO:0000256" key="5">
    <source>
        <dbReference type="ARBA" id="ARBA00022898"/>
    </source>
</evidence>
<keyword evidence="5" id="KW-0663">Pyridoxal phosphate</keyword>
<evidence type="ECO:0000256" key="1">
    <source>
        <dbReference type="ARBA" id="ARBA00001933"/>
    </source>
</evidence>
<evidence type="ECO:0000256" key="4">
    <source>
        <dbReference type="ARBA" id="ARBA00022723"/>
    </source>
</evidence>
<dbReference type="PANTHER" id="PTHR30538">
    <property type="entry name" value="LYSINE 2,3-AMINOMUTASE-RELATED"/>
    <property type="match status" value="1"/>
</dbReference>
<protein>
    <submittedName>
        <fullName evidence="9">KamA family protein</fullName>
    </submittedName>
</protein>
<keyword evidence="10" id="KW-1185">Reference proteome</keyword>
<dbReference type="AlphaFoldDB" id="A0A9X8UJS8"/>
<evidence type="ECO:0000259" key="8">
    <source>
        <dbReference type="PROSITE" id="PS51918"/>
    </source>
</evidence>
<keyword evidence="3" id="KW-0949">S-adenosyl-L-methionine</keyword>